<evidence type="ECO:0000259" key="7">
    <source>
        <dbReference type="Pfam" id="PF04542"/>
    </source>
</evidence>
<dbReference type="InterPro" id="IPR014284">
    <property type="entry name" value="RNA_pol_sigma-70_dom"/>
</dbReference>
<sequence length="194" mass="22595">MNANVNAETSTSKAEWTLQPTKEAKLAALMREYGDNIVQLAYLIVKDRGIAEDITQEVFLKAYRGLDQFRQESSVKTWLYRIAINESRKYLRSWSFRQIFSTYLSKKEPVPEKVADTNVEAAVLQRLSKVQIAERVMMLSPLYRKVMLLHYYEDLSIKEIAHVLDNSEDAVRAQLHRARKNFKALCEKEGSEWM</sequence>
<dbReference type="Pfam" id="PF04542">
    <property type="entry name" value="Sigma70_r2"/>
    <property type="match status" value="1"/>
</dbReference>
<dbReference type="InterPro" id="IPR013325">
    <property type="entry name" value="RNA_pol_sigma_r2"/>
</dbReference>
<evidence type="ECO:0000256" key="1">
    <source>
        <dbReference type="ARBA" id="ARBA00010641"/>
    </source>
</evidence>
<keyword evidence="12" id="KW-1185">Reference proteome</keyword>
<protein>
    <recommendedName>
        <fullName evidence="6">RNA polymerase sigma factor</fullName>
    </recommendedName>
</protein>
<reference evidence="11" key="1">
    <citation type="submission" date="2015-07" db="EMBL/GenBank/DDBJ databases">
        <title>Genome sequencing project for genomic taxonomy and phylogenomics of Bacillus-like bacteria.</title>
        <authorList>
            <person name="Liu B."/>
            <person name="Wang J."/>
            <person name="Zhu Y."/>
            <person name="Liu G."/>
            <person name="Chen Q."/>
            <person name="Chen Z."/>
            <person name="Lan J."/>
            <person name="Che J."/>
            <person name="Ge C."/>
            <person name="Shi H."/>
            <person name="Pan Z."/>
            <person name="Liu X."/>
        </authorList>
    </citation>
    <scope>NUCLEOTIDE SEQUENCE [LARGE SCALE GENOMIC DNA]</scope>
    <source>
        <strain evidence="11">DSM 9887</strain>
    </source>
</reference>
<evidence type="ECO:0000259" key="8">
    <source>
        <dbReference type="Pfam" id="PF08281"/>
    </source>
</evidence>
<dbReference type="CDD" id="cd06171">
    <property type="entry name" value="Sigma70_r4"/>
    <property type="match status" value="1"/>
</dbReference>
<dbReference type="InterPro" id="IPR036388">
    <property type="entry name" value="WH-like_DNA-bd_sf"/>
</dbReference>
<dbReference type="NCBIfam" id="TIGR02937">
    <property type="entry name" value="sigma70-ECF"/>
    <property type="match status" value="1"/>
</dbReference>
<feature type="domain" description="RNA polymerase sigma factor 70 region 4 type 2" evidence="8">
    <location>
        <begin position="131"/>
        <end position="180"/>
    </location>
</feature>
<dbReference type="InterPro" id="IPR013249">
    <property type="entry name" value="RNA_pol_sigma70_r4_t2"/>
</dbReference>
<keyword evidence="4 6" id="KW-0238">DNA-binding</keyword>
<dbReference type="GO" id="GO:0003677">
    <property type="term" value="F:DNA binding"/>
    <property type="evidence" value="ECO:0007669"/>
    <property type="project" value="UniProtKB-KW"/>
</dbReference>
<dbReference type="SUPFAM" id="SSF88946">
    <property type="entry name" value="Sigma2 domain of RNA polymerase sigma factors"/>
    <property type="match status" value="1"/>
</dbReference>
<dbReference type="Proteomes" id="UP000036834">
    <property type="component" value="Unassembled WGS sequence"/>
</dbReference>
<evidence type="ECO:0000256" key="5">
    <source>
        <dbReference type="ARBA" id="ARBA00023163"/>
    </source>
</evidence>
<accession>A0A0K9YRH1</accession>
<keyword evidence="5 6" id="KW-0804">Transcription</keyword>
<reference evidence="9 12" key="3">
    <citation type="submission" date="2019-06" db="EMBL/GenBank/DDBJ databases">
        <title>Whole genome shotgun sequence of Brevibacillus reuszeri NBRC 15719.</title>
        <authorList>
            <person name="Hosoyama A."/>
            <person name="Uohara A."/>
            <person name="Ohji S."/>
            <person name="Ichikawa N."/>
        </authorList>
    </citation>
    <scope>NUCLEOTIDE SEQUENCE [LARGE SCALE GENOMIC DNA]</scope>
    <source>
        <strain evidence="9 12">NBRC 15719</strain>
    </source>
</reference>
<dbReference type="OrthoDB" id="9794508at2"/>
<comment type="similarity">
    <text evidence="1 6">Belongs to the sigma-70 factor family. ECF subfamily.</text>
</comment>
<keyword evidence="2 6" id="KW-0805">Transcription regulation</keyword>
<comment type="caution">
    <text evidence="10">The sequence shown here is derived from an EMBL/GenBank/DDBJ whole genome shotgun (WGS) entry which is preliminary data.</text>
</comment>
<dbReference type="AlphaFoldDB" id="A0A0K9YRH1"/>
<dbReference type="InterPro" id="IPR013324">
    <property type="entry name" value="RNA_pol_sigma_r3/r4-like"/>
</dbReference>
<dbReference type="InterPro" id="IPR039425">
    <property type="entry name" value="RNA_pol_sigma-70-like"/>
</dbReference>
<dbReference type="InterPro" id="IPR000838">
    <property type="entry name" value="RNA_pol_sigma70_ECF_CS"/>
</dbReference>
<dbReference type="SUPFAM" id="SSF88659">
    <property type="entry name" value="Sigma3 and sigma4 domains of RNA polymerase sigma factors"/>
    <property type="match status" value="1"/>
</dbReference>
<dbReference type="EMBL" id="LGIQ01000009">
    <property type="protein sequence ID" value="KNB71314.1"/>
    <property type="molecule type" value="Genomic_DNA"/>
</dbReference>
<dbReference type="Gene3D" id="1.10.10.10">
    <property type="entry name" value="Winged helix-like DNA-binding domain superfamily/Winged helix DNA-binding domain"/>
    <property type="match status" value="1"/>
</dbReference>
<proteinExistence type="inferred from homology"/>
<evidence type="ECO:0000256" key="4">
    <source>
        <dbReference type="ARBA" id="ARBA00023125"/>
    </source>
</evidence>
<dbReference type="PATRIC" id="fig|54915.3.peg.3355"/>
<dbReference type="Gene3D" id="1.10.1740.10">
    <property type="match status" value="1"/>
</dbReference>
<feature type="domain" description="RNA polymerase sigma-70 region 2" evidence="7">
    <location>
        <begin position="29"/>
        <end position="93"/>
    </location>
</feature>
<dbReference type="Proteomes" id="UP000319578">
    <property type="component" value="Unassembled WGS sequence"/>
</dbReference>
<dbReference type="InterPro" id="IPR007627">
    <property type="entry name" value="RNA_pol_sigma70_r2"/>
</dbReference>
<evidence type="ECO:0000256" key="6">
    <source>
        <dbReference type="RuleBase" id="RU000716"/>
    </source>
</evidence>
<dbReference type="EMBL" id="BJON01000002">
    <property type="protein sequence ID" value="GED66413.1"/>
    <property type="molecule type" value="Genomic_DNA"/>
</dbReference>
<evidence type="ECO:0000313" key="9">
    <source>
        <dbReference type="EMBL" id="GED66413.1"/>
    </source>
</evidence>
<dbReference type="GO" id="GO:0006950">
    <property type="term" value="P:response to stress"/>
    <property type="evidence" value="ECO:0007669"/>
    <property type="project" value="UniProtKB-ARBA"/>
</dbReference>
<reference evidence="10" key="2">
    <citation type="submission" date="2015-07" db="EMBL/GenBank/DDBJ databases">
        <title>MeaNS - Measles Nucleotide Surveillance Program.</title>
        <authorList>
            <person name="Tran T."/>
            <person name="Druce J."/>
        </authorList>
    </citation>
    <scope>NUCLEOTIDE SEQUENCE</scope>
    <source>
        <strain evidence="10">DSM 9887</strain>
    </source>
</reference>
<gene>
    <name evidence="10" type="ORF">ADS79_21135</name>
    <name evidence="9" type="ORF">BRE01_01150</name>
</gene>
<evidence type="ECO:0000313" key="12">
    <source>
        <dbReference type="Proteomes" id="UP000319578"/>
    </source>
</evidence>
<dbReference type="GO" id="GO:0006352">
    <property type="term" value="P:DNA-templated transcription initiation"/>
    <property type="evidence" value="ECO:0007669"/>
    <property type="project" value="InterPro"/>
</dbReference>
<name>A0A0K9YRH1_9BACL</name>
<evidence type="ECO:0000313" key="11">
    <source>
        <dbReference type="Proteomes" id="UP000036834"/>
    </source>
</evidence>
<dbReference type="Pfam" id="PF08281">
    <property type="entry name" value="Sigma70_r4_2"/>
    <property type="match status" value="1"/>
</dbReference>
<dbReference type="GO" id="GO:0016987">
    <property type="term" value="F:sigma factor activity"/>
    <property type="evidence" value="ECO:0007669"/>
    <property type="project" value="UniProtKB-KW"/>
</dbReference>
<dbReference type="PROSITE" id="PS01063">
    <property type="entry name" value="SIGMA70_ECF"/>
    <property type="match status" value="1"/>
</dbReference>
<organism evidence="10 11">
    <name type="scientific">Brevibacillus reuszeri</name>
    <dbReference type="NCBI Taxonomy" id="54915"/>
    <lineage>
        <taxon>Bacteria</taxon>
        <taxon>Bacillati</taxon>
        <taxon>Bacillota</taxon>
        <taxon>Bacilli</taxon>
        <taxon>Bacillales</taxon>
        <taxon>Paenibacillaceae</taxon>
        <taxon>Brevibacillus</taxon>
    </lineage>
</organism>
<dbReference type="PANTHER" id="PTHR43133:SF60">
    <property type="entry name" value="RNA POLYMERASE SIGMA FACTOR SIGV"/>
    <property type="match status" value="1"/>
</dbReference>
<evidence type="ECO:0000256" key="2">
    <source>
        <dbReference type="ARBA" id="ARBA00023015"/>
    </source>
</evidence>
<dbReference type="STRING" id="54915.ADS79_21135"/>
<keyword evidence="3 6" id="KW-0731">Sigma factor</keyword>
<evidence type="ECO:0000256" key="3">
    <source>
        <dbReference type="ARBA" id="ARBA00023082"/>
    </source>
</evidence>
<dbReference type="PANTHER" id="PTHR43133">
    <property type="entry name" value="RNA POLYMERASE ECF-TYPE SIGMA FACTO"/>
    <property type="match status" value="1"/>
</dbReference>
<evidence type="ECO:0000313" key="10">
    <source>
        <dbReference type="EMBL" id="KNB71314.1"/>
    </source>
</evidence>